<keyword evidence="5 12" id="KW-0808">Transferase</keyword>
<dbReference type="GO" id="GO:0016763">
    <property type="term" value="F:pentosyltransferase activity"/>
    <property type="evidence" value="ECO:0007669"/>
    <property type="project" value="InterPro"/>
</dbReference>
<evidence type="ECO:0000256" key="10">
    <source>
        <dbReference type="ARBA" id="ARBA00023136"/>
    </source>
</evidence>
<reference evidence="14 15" key="1">
    <citation type="submission" date="2020-07" db="EMBL/GenBank/DDBJ databases">
        <title>Genomic diversity of species in the Neisseriaceae family.</title>
        <authorList>
            <person name="Vincent A.T."/>
            <person name="Bernet E."/>
            <person name="Veyrier F.J."/>
        </authorList>
    </citation>
    <scope>NUCLEOTIDE SEQUENCE [LARGE SCALE GENOMIC DNA]</scope>
    <source>
        <strain evidence="14 15">DSM 22244</strain>
    </source>
</reference>
<dbReference type="InterPro" id="IPR036950">
    <property type="entry name" value="PBP_transglycosylase"/>
</dbReference>
<evidence type="ECO:0000313" key="15">
    <source>
        <dbReference type="Proteomes" id="UP000514752"/>
    </source>
</evidence>
<dbReference type="GO" id="GO:0009274">
    <property type="term" value="C:peptidoglycan-based cell wall"/>
    <property type="evidence" value="ECO:0007669"/>
    <property type="project" value="InterPro"/>
</dbReference>
<keyword evidence="9 12" id="KW-1133">Transmembrane helix</keyword>
<evidence type="ECO:0000256" key="6">
    <source>
        <dbReference type="ARBA" id="ARBA00022692"/>
    </source>
</evidence>
<proteinExistence type="inferred from homology"/>
<feature type="transmembrane region" description="Helical" evidence="12">
    <location>
        <begin position="28"/>
        <end position="50"/>
    </location>
</feature>
<keyword evidence="2 12" id="KW-1003">Cell membrane</keyword>
<comment type="subcellular location">
    <subcellularLocation>
        <location evidence="1 12">Cell inner membrane</location>
        <topology evidence="1 12">Single-pass membrane protein</topology>
    </subcellularLocation>
</comment>
<feature type="domain" description="Glycosyl transferase family 51" evidence="13">
    <location>
        <begin position="66"/>
        <end position="237"/>
    </location>
</feature>
<evidence type="ECO:0000256" key="1">
    <source>
        <dbReference type="ARBA" id="ARBA00004377"/>
    </source>
</evidence>
<evidence type="ECO:0000256" key="2">
    <source>
        <dbReference type="ARBA" id="ARBA00022475"/>
    </source>
</evidence>
<sequence length="246" mass="27844">MDKETAAAQAAEVPAKRPGRLRRAVKKLIWAVVWLFVGFHVLVAVLLLYWKTQPVHTSAFMLRHNVTTFSRAQQVWVESDQIARSVKQAAIASEDAKFSNHEGFDWDGIEQAMKRNERTGAVRAGGSTISQQLAKNLFLFPERSYVRKAEEAVITVMLENMWSKERILTVYLNVAEFGKGIYGIEAAAQHYYGKPAARLSAPQAASLIAMLPNPKYYQEHRNHRRLRNKTNIILRRMGSAALPPQD</sequence>
<evidence type="ECO:0000259" key="13">
    <source>
        <dbReference type="Pfam" id="PF00912"/>
    </source>
</evidence>
<keyword evidence="7 12" id="KW-0133">Cell shape</keyword>
<dbReference type="AlphaFoldDB" id="A0A7D7NDJ0"/>
<comment type="catalytic activity">
    <reaction evidence="12">
        <text>[GlcNAc-(1-&gt;4)-Mur2Ac(oyl-L-Ala-gamma-D-Glu-L-Lys-D-Ala-D-Ala)](n)-di-trans,octa-cis-undecaprenyl diphosphate + beta-D-GlcNAc-(1-&gt;4)-Mur2Ac(oyl-L-Ala-gamma-D-Glu-L-Lys-D-Ala-D-Ala)-di-trans,octa-cis-undecaprenyl diphosphate = [GlcNAc-(1-&gt;4)-Mur2Ac(oyl-L-Ala-gamma-D-Glu-L-Lys-D-Ala-D-Ala)](n+1)-di-trans,octa-cis-undecaprenyl diphosphate + di-trans,octa-cis-undecaprenyl diphosphate + H(+)</text>
        <dbReference type="Rhea" id="RHEA:23708"/>
        <dbReference type="Rhea" id="RHEA-COMP:9602"/>
        <dbReference type="Rhea" id="RHEA-COMP:9603"/>
        <dbReference type="ChEBI" id="CHEBI:15378"/>
        <dbReference type="ChEBI" id="CHEBI:58405"/>
        <dbReference type="ChEBI" id="CHEBI:60033"/>
        <dbReference type="ChEBI" id="CHEBI:78435"/>
        <dbReference type="EC" id="2.4.99.28"/>
    </reaction>
</comment>
<evidence type="ECO:0000256" key="5">
    <source>
        <dbReference type="ARBA" id="ARBA00022679"/>
    </source>
</evidence>
<evidence type="ECO:0000256" key="8">
    <source>
        <dbReference type="ARBA" id="ARBA00022984"/>
    </source>
</evidence>
<keyword evidence="4 12" id="KW-0328">Glycosyltransferase</keyword>
<comment type="pathway">
    <text evidence="12">Cell wall biogenesis; peptidoglycan biosynthesis.</text>
</comment>
<evidence type="ECO:0000256" key="12">
    <source>
        <dbReference type="HAMAP-Rule" id="MF_00766"/>
    </source>
</evidence>
<keyword evidence="3 12" id="KW-0997">Cell inner membrane</keyword>
<name>A0A7D7NDJ0_9NEIS</name>
<dbReference type="Proteomes" id="UP000514752">
    <property type="component" value="Chromosome"/>
</dbReference>
<evidence type="ECO:0000256" key="11">
    <source>
        <dbReference type="ARBA" id="ARBA00023316"/>
    </source>
</evidence>
<dbReference type="KEGG" id="nsg:H3L94_00365"/>
<dbReference type="EMBL" id="CP059567">
    <property type="protein sequence ID" value="QMT41558.1"/>
    <property type="molecule type" value="Genomic_DNA"/>
</dbReference>
<keyword evidence="10 12" id="KW-0472">Membrane</keyword>
<dbReference type="GO" id="GO:0008955">
    <property type="term" value="F:peptidoglycan glycosyltransferase activity"/>
    <property type="evidence" value="ECO:0007669"/>
    <property type="project" value="UniProtKB-UniRule"/>
</dbReference>
<dbReference type="SUPFAM" id="SSF53955">
    <property type="entry name" value="Lysozyme-like"/>
    <property type="match status" value="1"/>
</dbReference>
<protein>
    <recommendedName>
        <fullName evidence="12">Biosynthetic peptidoglycan transglycosylase</fullName>
        <ecNumber evidence="12">2.4.99.28</ecNumber>
    </recommendedName>
    <alternativeName>
        <fullName evidence="12">Glycan polymerase</fullName>
    </alternativeName>
    <alternativeName>
        <fullName evidence="12">Peptidoglycan glycosyltransferase MtgA</fullName>
        <shortName evidence="12">PGT</shortName>
    </alternativeName>
</protein>
<dbReference type="HAMAP" id="MF_00766">
    <property type="entry name" value="PGT_MtgA"/>
    <property type="match status" value="1"/>
</dbReference>
<organism evidence="14 15">
    <name type="scientific">Neisseria shayeganii</name>
    <dbReference type="NCBI Taxonomy" id="607712"/>
    <lineage>
        <taxon>Bacteria</taxon>
        <taxon>Pseudomonadati</taxon>
        <taxon>Pseudomonadota</taxon>
        <taxon>Betaproteobacteria</taxon>
        <taxon>Neisseriales</taxon>
        <taxon>Neisseriaceae</taxon>
        <taxon>Neisseria</taxon>
    </lineage>
</organism>
<keyword evidence="11 12" id="KW-0961">Cell wall biogenesis/degradation</keyword>
<dbReference type="EC" id="2.4.99.28" evidence="12"/>
<dbReference type="GO" id="GO:0009252">
    <property type="term" value="P:peptidoglycan biosynthetic process"/>
    <property type="evidence" value="ECO:0007669"/>
    <property type="project" value="UniProtKB-UniRule"/>
</dbReference>
<comment type="similarity">
    <text evidence="12">Belongs to the glycosyltransferase 51 family.</text>
</comment>
<evidence type="ECO:0000256" key="9">
    <source>
        <dbReference type="ARBA" id="ARBA00022989"/>
    </source>
</evidence>
<dbReference type="InterPro" id="IPR001264">
    <property type="entry name" value="Glyco_trans_51"/>
</dbReference>
<dbReference type="PANTHER" id="PTHR30400:SF0">
    <property type="entry name" value="BIOSYNTHETIC PEPTIDOGLYCAN TRANSGLYCOSYLASE"/>
    <property type="match status" value="1"/>
</dbReference>
<evidence type="ECO:0000256" key="4">
    <source>
        <dbReference type="ARBA" id="ARBA00022676"/>
    </source>
</evidence>
<evidence type="ECO:0000256" key="7">
    <source>
        <dbReference type="ARBA" id="ARBA00022960"/>
    </source>
</evidence>
<accession>A0A7D7NDJ0</accession>
<dbReference type="InterPro" id="IPR011812">
    <property type="entry name" value="Pep_trsgly"/>
</dbReference>
<dbReference type="GO" id="GO:0071555">
    <property type="term" value="P:cell wall organization"/>
    <property type="evidence" value="ECO:0007669"/>
    <property type="project" value="UniProtKB-KW"/>
</dbReference>
<keyword evidence="6 12" id="KW-0812">Transmembrane</keyword>
<gene>
    <name evidence="12 14" type="primary">mtgA</name>
    <name evidence="14" type="ORF">H3L94_00365</name>
</gene>
<dbReference type="PANTHER" id="PTHR30400">
    <property type="entry name" value="MONOFUNCTIONAL BIOSYNTHETIC PEPTIDOGLYCAN TRANSGLYCOSYLASE"/>
    <property type="match status" value="1"/>
</dbReference>
<keyword evidence="8 12" id="KW-0573">Peptidoglycan synthesis</keyword>
<dbReference type="Gene3D" id="1.10.3810.10">
    <property type="entry name" value="Biosynthetic peptidoglycan transglycosylase-like"/>
    <property type="match status" value="1"/>
</dbReference>
<dbReference type="Pfam" id="PF00912">
    <property type="entry name" value="Transgly"/>
    <property type="match status" value="1"/>
</dbReference>
<evidence type="ECO:0000313" key="14">
    <source>
        <dbReference type="EMBL" id="QMT41558.1"/>
    </source>
</evidence>
<dbReference type="GO" id="GO:0005886">
    <property type="term" value="C:plasma membrane"/>
    <property type="evidence" value="ECO:0007669"/>
    <property type="project" value="UniProtKB-SubCell"/>
</dbReference>
<evidence type="ECO:0000256" key="3">
    <source>
        <dbReference type="ARBA" id="ARBA00022519"/>
    </source>
</evidence>
<dbReference type="NCBIfam" id="TIGR02070">
    <property type="entry name" value="mono_pep_trsgly"/>
    <property type="match status" value="1"/>
</dbReference>
<dbReference type="InterPro" id="IPR023346">
    <property type="entry name" value="Lysozyme-like_dom_sf"/>
</dbReference>
<dbReference type="GO" id="GO:0008360">
    <property type="term" value="P:regulation of cell shape"/>
    <property type="evidence" value="ECO:0007669"/>
    <property type="project" value="UniProtKB-KW"/>
</dbReference>
<comment type="function">
    <text evidence="12">Peptidoglycan polymerase that catalyzes glycan chain elongation from lipid-linked precursors.</text>
</comment>
<dbReference type="UniPathway" id="UPA00219"/>